<protein>
    <submittedName>
        <fullName evidence="1">Uncharacterized protein</fullName>
    </submittedName>
</protein>
<evidence type="ECO:0000313" key="2">
    <source>
        <dbReference type="Proteomes" id="UP001234297"/>
    </source>
</evidence>
<keyword evidence="2" id="KW-1185">Reference proteome</keyword>
<comment type="caution">
    <text evidence="1">The sequence shown here is derived from an EMBL/GenBank/DDBJ whole genome shotgun (WGS) entry which is preliminary data.</text>
</comment>
<accession>A0ACC2MFH0</accession>
<gene>
    <name evidence="1" type="ORF">MRB53_005847</name>
</gene>
<evidence type="ECO:0000313" key="1">
    <source>
        <dbReference type="EMBL" id="KAJ8644099.1"/>
    </source>
</evidence>
<dbReference type="Proteomes" id="UP001234297">
    <property type="component" value="Chromosome 2"/>
</dbReference>
<name>A0ACC2MFH0_PERAE</name>
<reference evidence="1 2" key="1">
    <citation type="journal article" date="2022" name="Hortic Res">
        <title>A haplotype resolved chromosomal level avocado genome allows analysis of novel avocado genes.</title>
        <authorList>
            <person name="Nath O."/>
            <person name="Fletcher S.J."/>
            <person name="Hayward A."/>
            <person name="Shaw L.M."/>
            <person name="Masouleh A.K."/>
            <person name="Furtado A."/>
            <person name="Henry R.J."/>
            <person name="Mitter N."/>
        </authorList>
    </citation>
    <scope>NUCLEOTIDE SEQUENCE [LARGE SCALE GENOMIC DNA]</scope>
    <source>
        <strain evidence="2">cv. Hass</strain>
    </source>
</reference>
<organism evidence="1 2">
    <name type="scientific">Persea americana</name>
    <name type="common">Avocado</name>
    <dbReference type="NCBI Taxonomy" id="3435"/>
    <lineage>
        <taxon>Eukaryota</taxon>
        <taxon>Viridiplantae</taxon>
        <taxon>Streptophyta</taxon>
        <taxon>Embryophyta</taxon>
        <taxon>Tracheophyta</taxon>
        <taxon>Spermatophyta</taxon>
        <taxon>Magnoliopsida</taxon>
        <taxon>Magnoliidae</taxon>
        <taxon>Laurales</taxon>
        <taxon>Lauraceae</taxon>
        <taxon>Persea</taxon>
    </lineage>
</organism>
<sequence length="77" mass="8336">MFSFARVQVLLNVASSSPRTLTVEQEGDSGSAPVLEVLPKVQGIQNLQVSQETLFPSANSMTAQHLFAISLYHPHAN</sequence>
<dbReference type="EMBL" id="CM056810">
    <property type="protein sequence ID" value="KAJ8644099.1"/>
    <property type="molecule type" value="Genomic_DNA"/>
</dbReference>
<proteinExistence type="predicted"/>